<feature type="region of interest" description="Disordered" evidence="1">
    <location>
        <begin position="1"/>
        <end position="97"/>
    </location>
</feature>
<dbReference type="Proteomes" id="UP000245119">
    <property type="component" value="Linkage Group LG6"/>
</dbReference>
<dbReference type="AlphaFoldDB" id="A0A2T7P646"/>
<feature type="compositionally biased region" description="Basic and acidic residues" evidence="1">
    <location>
        <begin position="29"/>
        <end position="42"/>
    </location>
</feature>
<sequence>MQEENEAVNKTKTNLAKKREQMKTMKMPELSEHVESDAKEKTTLSAAPPAASGETVSADFDTSESPFTSQDGDLFPVMNSGNVLTPPIPSDDPVTPSIPDSFLKQLGLSTGDVDMNDSRYVHQLKFVAFVGMLRLGSNRFSRLLAVVYSRDIKQKDSHPL</sequence>
<organism evidence="2 3">
    <name type="scientific">Pomacea canaliculata</name>
    <name type="common">Golden apple snail</name>
    <dbReference type="NCBI Taxonomy" id="400727"/>
    <lineage>
        <taxon>Eukaryota</taxon>
        <taxon>Metazoa</taxon>
        <taxon>Spiralia</taxon>
        <taxon>Lophotrochozoa</taxon>
        <taxon>Mollusca</taxon>
        <taxon>Gastropoda</taxon>
        <taxon>Caenogastropoda</taxon>
        <taxon>Architaenioglossa</taxon>
        <taxon>Ampullarioidea</taxon>
        <taxon>Ampullariidae</taxon>
        <taxon>Pomacea</taxon>
    </lineage>
</organism>
<gene>
    <name evidence="2" type="ORF">C0Q70_11485</name>
</gene>
<evidence type="ECO:0000313" key="3">
    <source>
        <dbReference type="Proteomes" id="UP000245119"/>
    </source>
</evidence>
<comment type="caution">
    <text evidence="2">The sequence shown here is derived from an EMBL/GenBank/DDBJ whole genome shotgun (WGS) entry which is preliminary data.</text>
</comment>
<evidence type="ECO:0000256" key="1">
    <source>
        <dbReference type="SAM" id="MobiDB-lite"/>
    </source>
</evidence>
<reference evidence="2 3" key="1">
    <citation type="submission" date="2018-04" db="EMBL/GenBank/DDBJ databases">
        <title>The genome of golden apple snail Pomacea canaliculata provides insight into stress tolerance and invasive adaptation.</title>
        <authorList>
            <person name="Liu C."/>
            <person name="Liu B."/>
            <person name="Ren Y."/>
            <person name="Zhang Y."/>
            <person name="Wang H."/>
            <person name="Li S."/>
            <person name="Jiang F."/>
            <person name="Yin L."/>
            <person name="Zhang G."/>
            <person name="Qian W."/>
            <person name="Fan W."/>
        </authorList>
    </citation>
    <scope>NUCLEOTIDE SEQUENCE [LARGE SCALE GENOMIC DNA]</scope>
    <source>
        <strain evidence="2">SZHN2017</strain>
        <tissue evidence="2">Muscle</tissue>
    </source>
</reference>
<name>A0A2T7P646_POMCA</name>
<accession>A0A2T7P646</accession>
<protein>
    <submittedName>
        <fullName evidence="2">Uncharacterized protein</fullName>
    </submittedName>
</protein>
<dbReference type="OrthoDB" id="10062605at2759"/>
<keyword evidence="3" id="KW-1185">Reference proteome</keyword>
<proteinExistence type="predicted"/>
<dbReference type="EMBL" id="PZQS01000006">
    <property type="protein sequence ID" value="PVD28890.1"/>
    <property type="molecule type" value="Genomic_DNA"/>
</dbReference>
<evidence type="ECO:0000313" key="2">
    <source>
        <dbReference type="EMBL" id="PVD28890.1"/>
    </source>
</evidence>